<evidence type="ECO:0000313" key="2">
    <source>
        <dbReference type="Proteomes" id="UP000324897"/>
    </source>
</evidence>
<evidence type="ECO:0000313" key="1">
    <source>
        <dbReference type="EMBL" id="TVU39263.1"/>
    </source>
</evidence>
<comment type="caution">
    <text evidence="1">The sequence shown here is derived from an EMBL/GenBank/DDBJ whole genome shotgun (WGS) entry which is preliminary data.</text>
</comment>
<dbReference type="AlphaFoldDB" id="A0A5J9VU36"/>
<dbReference type="Gramene" id="TVU39263">
    <property type="protein sequence ID" value="TVU39263"/>
    <property type="gene ID" value="EJB05_12673"/>
</dbReference>
<dbReference type="EMBL" id="RWGY01000007">
    <property type="protein sequence ID" value="TVU39263.1"/>
    <property type="molecule type" value="Genomic_DNA"/>
</dbReference>
<sequence length="62" mass="7073">MSYGHSTKAHRFRGGRDVAEAFGTVEPYTTAAPVCWRQLDDAQRHLRQLDLNWSVRVNLSEA</sequence>
<keyword evidence="2" id="KW-1185">Reference proteome</keyword>
<organism evidence="1 2">
    <name type="scientific">Eragrostis curvula</name>
    <name type="common">weeping love grass</name>
    <dbReference type="NCBI Taxonomy" id="38414"/>
    <lineage>
        <taxon>Eukaryota</taxon>
        <taxon>Viridiplantae</taxon>
        <taxon>Streptophyta</taxon>
        <taxon>Embryophyta</taxon>
        <taxon>Tracheophyta</taxon>
        <taxon>Spermatophyta</taxon>
        <taxon>Magnoliopsida</taxon>
        <taxon>Liliopsida</taxon>
        <taxon>Poales</taxon>
        <taxon>Poaceae</taxon>
        <taxon>PACMAD clade</taxon>
        <taxon>Chloridoideae</taxon>
        <taxon>Eragrostideae</taxon>
        <taxon>Eragrostidinae</taxon>
        <taxon>Eragrostis</taxon>
    </lineage>
</organism>
<dbReference type="Proteomes" id="UP000324897">
    <property type="component" value="Chromosome 4"/>
</dbReference>
<gene>
    <name evidence="1" type="ORF">EJB05_12673</name>
</gene>
<name>A0A5J9VU36_9POAL</name>
<feature type="non-terminal residue" evidence="1">
    <location>
        <position position="1"/>
    </location>
</feature>
<proteinExistence type="predicted"/>
<protein>
    <submittedName>
        <fullName evidence="1">Uncharacterized protein</fullName>
    </submittedName>
</protein>
<accession>A0A5J9VU36</accession>
<reference evidence="1 2" key="1">
    <citation type="journal article" date="2019" name="Sci. Rep.">
        <title>A high-quality genome of Eragrostis curvula grass provides insights into Poaceae evolution and supports new strategies to enhance forage quality.</title>
        <authorList>
            <person name="Carballo J."/>
            <person name="Santos B.A.C.M."/>
            <person name="Zappacosta D."/>
            <person name="Garbus I."/>
            <person name="Selva J.P."/>
            <person name="Gallo C.A."/>
            <person name="Diaz A."/>
            <person name="Albertini E."/>
            <person name="Caccamo M."/>
            <person name="Echenique V."/>
        </authorList>
    </citation>
    <scope>NUCLEOTIDE SEQUENCE [LARGE SCALE GENOMIC DNA]</scope>
    <source>
        <strain evidence="2">cv. Victoria</strain>
        <tissue evidence="1">Leaf</tissue>
    </source>
</reference>